<proteinExistence type="predicted"/>
<organism evidence="1 2">
    <name type="scientific">Coemansia furcata</name>
    <dbReference type="NCBI Taxonomy" id="417177"/>
    <lineage>
        <taxon>Eukaryota</taxon>
        <taxon>Fungi</taxon>
        <taxon>Fungi incertae sedis</taxon>
        <taxon>Zoopagomycota</taxon>
        <taxon>Kickxellomycotina</taxon>
        <taxon>Kickxellomycetes</taxon>
        <taxon>Kickxellales</taxon>
        <taxon>Kickxellaceae</taxon>
        <taxon>Coemansia</taxon>
    </lineage>
</organism>
<evidence type="ECO:0000313" key="1">
    <source>
        <dbReference type="EMBL" id="KAJ2809578.1"/>
    </source>
</evidence>
<keyword evidence="2" id="KW-1185">Reference proteome</keyword>
<gene>
    <name evidence="1" type="ORF">H4S07_003185</name>
</gene>
<reference evidence="1" key="1">
    <citation type="submission" date="2022-07" db="EMBL/GenBank/DDBJ databases">
        <title>Phylogenomic reconstructions and comparative analyses of Kickxellomycotina fungi.</title>
        <authorList>
            <person name="Reynolds N.K."/>
            <person name="Stajich J.E."/>
            <person name="Barry K."/>
            <person name="Grigoriev I.V."/>
            <person name="Crous P."/>
            <person name="Smith M.E."/>
        </authorList>
    </citation>
    <scope>NUCLEOTIDE SEQUENCE</scope>
    <source>
        <strain evidence="1">CBS 102833</strain>
    </source>
</reference>
<dbReference type="Proteomes" id="UP001140096">
    <property type="component" value="Unassembled WGS sequence"/>
</dbReference>
<sequence>MSFFNKPPKYTPAYSPLIDAIGHDKRQATYTFDGAACLANACIFDLQLQGSFVFAIDEDRKTLELVDTVGSEKVHEVCGALPPTTCRYFVFRREESRGMRRRHKVVVVAWLPQQAELKERVLYKEYMKDLCCQLRRVDHTFEIYN</sequence>
<evidence type="ECO:0000313" key="2">
    <source>
        <dbReference type="Proteomes" id="UP001140096"/>
    </source>
</evidence>
<dbReference type="EMBL" id="JANBUP010000971">
    <property type="protein sequence ID" value="KAJ2809578.1"/>
    <property type="molecule type" value="Genomic_DNA"/>
</dbReference>
<comment type="caution">
    <text evidence="1">The sequence shown here is derived from an EMBL/GenBank/DDBJ whole genome shotgun (WGS) entry which is preliminary data.</text>
</comment>
<accession>A0ACC1LIC3</accession>
<name>A0ACC1LIC3_9FUNG</name>
<protein>
    <submittedName>
        <fullName evidence="1">Uncharacterized protein</fullName>
    </submittedName>
</protein>